<sequence length="147" mass="16008">MGLTSMKNCDQFCFSHCLHILQCSAHVALLDRLGPLASTSYQQQQRPEAPLSSHQKQQYRNSKPKGGKAISNGPTHSVLYVNQESVGEKGTKENAKKPPIEEGKLVGSFFGLKLIKLVRSHGRNVGLGSPCAYCNGIKGSEENTILQ</sequence>
<feature type="region of interest" description="Disordered" evidence="1">
    <location>
        <begin position="40"/>
        <end position="75"/>
    </location>
</feature>
<protein>
    <submittedName>
        <fullName evidence="2">Uncharacterized protein</fullName>
    </submittedName>
</protein>
<accession>A0A371FPX3</accession>
<feature type="compositionally biased region" description="Polar residues" evidence="1">
    <location>
        <begin position="40"/>
        <end position="61"/>
    </location>
</feature>
<proteinExistence type="predicted"/>
<feature type="non-terminal residue" evidence="2">
    <location>
        <position position="1"/>
    </location>
</feature>
<dbReference type="AlphaFoldDB" id="A0A371FPX3"/>
<name>A0A371FPX3_MUCPR</name>
<dbReference type="Proteomes" id="UP000257109">
    <property type="component" value="Unassembled WGS sequence"/>
</dbReference>
<keyword evidence="3" id="KW-1185">Reference proteome</keyword>
<evidence type="ECO:0000313" key="2">
    <source>
        <dbReference type="EMBL" id="RDX80311.1"/>
    </source>
</evidence>
<organism evidence="2 3">
    <name type="scientific">Mucuna pruriens</name>
    <name type="common">Velvet bean</name>
    <name type="synonym">Dolichos pruriens</name>
    <dbReference type="NCBI Taxonomy" id="157652"/>
    <lineage>
        <taxon>Eukaryota</taxon>
        <taxon>Viridiplantae</taxon>
        <taxon>Streptophyta</taxon>
        <taxon>Embryophyta</taxon>
        <taxon>Tracheophyta</taxon>
        <taxon>Spermatophyta</taxon>
        <taxon>Magnoliopsida</taxon>
        <taxon>eudicotyledons</taxon>
        <taxon>Gunneridae</taxon>
        <taxon>Pentapetalae</taxon>
        <taxon>rosids</taxon>
        <taxon>fabids</taxon>
        <taxon>Fabales</taxon>
        <taxon>Fabaceae</taxon>
        <taxon>Papilionoideae</taxon>
        <taxon>50 kb inversion clade</taxon>
        <taxon>NPAAA clade</taxon>
        <taxon>indigoferoid/millettioid clade</taxon>
        <taxon>Phaseoleae</taxon>
        <taxon>Mucuna</taxon>
    </lineage>
</organism>
<reference evidence="2" key="1">
    <citation type="submission" date="2018-05" db="EMBL/GenBank/DDBJ databases">
        <title>Draft genome of Mucuna pruriens seed.</title>
        <authorList>
            <person name="Nnadi N.E."/>
            <person name="Vos R."/>
            <person name="Hasami M.H."/>
            <person name="Devisetty U.K."/>
            <person name="Aguiy J.C."/>
        </authorList>
    </citation>
    <scope>NUCLEOTIDE SEQUENCE [LARGE SCALE GENOMIC DNA]</scope>
    <source>
        <strain evidence="2">JCA_2017</strain>
    </source>
</reference>
<evidence type="ECO:0000256" key="1">
    <source>
        <dbReference type="SAM" id="MobiDB-lite"/>
    </source>
</evidence>
<dbReference type="EMBL" id="QJKJ01008262">
    <property type="protein sequence ID" value="RDX80311.1"/>
    <property type="molecule type" value="Genomic_DNA"/>
</dbReference>
<evidence type="ECO:0000313" key="3">
    <source>
        <dbReference type="Proteomes" id="UP000257109"/>
    </source>
</evidence>
<comment type="caution">
    <text evidence="2">The sequence shown here is derived from an EMBL/GenBank/DDBJ whole genome shotgun (WGS) entry which is preliminary data.</text>
</comment>
<gene>
    <name evidence="2" type="ORF">CR513_39156</name>
</gene>